<gene>
    <name evidence="2" type="ORF">LCGC14_1492100</name>
</gene>
<dbReference type="InterPro" id="IPR039975">
    <property type="entry name" value="IFT52"/>
</dbReference>
<evidence type="ECO:0000313" key="2">
    <source>
        <dbReference type="EMBL" id="KKM65356.1"/>
    </source>
</evidence>
<dbReference type="AlphaFoldDB" id="A0A0F9JSE3"/>
<dbReference type="PANTHER" id="PTHR12969:SF7">
    <property type="entry name" value="INTRAFLAGELLAR TRANSPORT PROTEIN 52 HOMOLOG"/>
    <property type="match status" value="1"/>
</dbReference>
<dbReference type="EMBL" id="LAZR01010738">
    <property type="protein sequence ID" value="KKM65356.1"/>
    <property type="molecule type" value="Genomic_DNA"/>
</dbReference>
<feature type="domain" description="IFT52 GIFT" evidence="1">
    <location>
        <begin position="5"/>
        <end position="120"/>
    </location>
</feature>
<comment type="caution">
    <text evidence="2">The sequence shown here is derived from an EMBL/GenBank/DDBJ whole genome shotgun (WGS) entry which is preliminary data.</text>
</comment>
<sequence>MTYHIAFDVSHKPRGKIDENLTELRDSLNSNDFTCYNFLELPITEDSLKSYDILVLACPDFTKISTLEITAIVSWVRNSGGGLLLLSHAGGDKGRGSNLTEISEQFGIAFENDQVLDEKYNLGLENIPQISTFNIPHPITSGIDSLCYRSGCSLTIFGSGAFSIADSNETSEPFSCPLICVSESGKGRVCCIGSYEMFRDKIGGGFSTKEHPKLTLNIFQWLISDYRMELRANEDVIASVPQIIDDTKLFIESQTFSKNAIPQSNKNSSEIVGISINISSNRELIELLKTFQKQINTTKIIIDKLVETAISSENGVTEAKIKKPNSVTYDAIQKDILEIQQNEYTIFSKNK</sequence>
<dbReference type="InterPro" id="IPR029062">
    <property type="entry name" value="Class_I_gatase-like"/>
</dbReference>
<dbReference type="Gene3D" id="3.40.50.880">
    <property type="match status" value="1"/>
</dbReference>
<dbReference type="SUPFAM" id="SSF52317">
    <property type="entry name" value="Class I glutamine amidotransferase-like"/>
    <property type="match status" value="1"/>
</dbReference>
<dbReference type="PANTHER" id="PTHR12969">
    <property type="entry name" value="NGD5/OSM-6/IFT52"/>
    <property type="match status" value="1"/>
</dbReference>
<evidence type="ECO:0000259" key="1">
    <source>
        <dbReference type="Pfam" id="PF23355"/>
    </source>
</evidence>
<dbReference type="Pfam" id="PF23355">
    <property type="entry name" value="IFT52_GIFT"/>
    <property type="match status" value="1"/>
</dbReference>
<accession>A0A0F9JSE3</accession>
<organism evidence="2">
    <name type="scientific">marine sediment metagenome</name>
    <dbReference type="NCBI Taxonomy" id="412755"/>
    <lineage>
        <taxon>unclassified sequences</taxon>
        <taxon>metagenomes</taxon>
        <taxon>ecological metagenomes</taxon>
    </lineage>
</organism>
<name>A0A0F9JSE3_9ZZZZ</name>
<protein>
    <recommendedName>
        <fullName evidence="1">IFT52 GIFT domain-containing protein</fullName>
    </recommendedName>
</protein>
<proteinExistence type="predicted"/>
<reference evidence="2" key="1">
    <citation type="journal article" date="2015" name="Nature">
        <title>Complex archaea that bridge the gap between prokaryotes and eukaryotes.</title>
        <authorList>
            <person name="Spang A."/>
            <person name="Saw J.H."/>
            <person name="Jorgensen S.L."/>
            <person name="Zaremba-Niedzwiedzka K."/>
            <person name="Martijn J."/>
            <person name="Lind A.E."/>
            <person name="van Eijk R."/>
            <person name="Schleper C."/>
            <person name="Guy L."/>
            <person name="Ettema T.J."/>
        </authorList>
    </citation>
    <scope>NUCLEOTIDE SEQUENCE</scope>
</reference>
<dbReference type="InterPro" id="IPR055458">
    <property type="entry name" value="IFT52_GIFT"/>
</dbReference>